<dbReference type="RefSeq" id="WP_010839112.1">
    <property type="nucleotide sequence ID" value="NZ_QRCM01000001.1"/>
</dbReference>
<dbReference type="Gene3D" id="2.30.38.10">
    <property type="entry name" value="Luciferase, Domain 3"/>
    <property type="match status" value="1"/>
</dbReference>
<dbReference type="EMBL" id="QRCM01000001">
    <property type="protein sequence ID" value="TXG91867.1"/>
    <property type="molecule type" value="Genomic_DNA"/>
</dbReference>
<dbReference type="FunFam" id="2.30.38.10:FF:000003">
    <property type="entry name" value="Vibriobactin-specific 2,3-dihydroxybenzoate-AMP ligase"/>
    <property type="match status" value="1"/>
</dbReference>
<evidence type="ECO:0000313" key="5">
    <source>
        <dbReference type="Proteomes" id="UP000471120"/>
    </source>
</evidence>
<dbReference type="Proteomes" id="UP000471120">
    <property type="component" value="Unassembled WGS sequence"/>
</dbReference>
<reference evidence="4 5" key="1">
    <citation type="submission" date="2018-07" db="EMBL/GenBank/DDBJ databases">
        <title>Genome sequence of Rhodococcus rhodnii ATCC 35071 from Rhodnius prolixus.</title>
        <authorList>
            <person name="Patel V."/>
            <person name="Vogel K.J."/>
        </authorList>
    </citation>
    <scope>NUCLEOTIDE SEQUENCE [LARGE SCALE GENOMIC DNA]</scope>
    <source>
        <strain evidence="4 5">ATCC 35071</strain>
    </source>
</reference>
<dbReference type="InterPro" id="IPR025110">
    <property type="entry name" value="AMP-bd_C"/>
</dbReference>
<dbReference type="InterPro" id="IPR050237">
    <property type="entry name" value="ATP-dep_AMP-bd_enzyme"/>
</dbReference>
<accession>A0A6P2CGH2</accession>
<name>A0A6P2CGH2_9NOCA</name>
<dbReference type="PANTHER" id="PTHR43767:SF10">
    <property type="entry name" value="SURFACTIN SYNTHASE SUBUNIT 1"/>
    <property type="match status" value="1"/>
</dbReference>
<dbReference type="Pfam" id="PF00501">
    <property type="entry name" value="AMP-binding"/>
    <property type="match status" value="1"/>
</dbReference>
<dbReference type="PROSITE" id="PS00455">
    <property type="entry name" value="AMP_BINDING"/>
    <property type="match status" value="1"/>
</dbReference>
<dbReference type="PANTHER" id="PTHR43767">
    <property type="entry name" value="LONG-CHAIN-FATTY-ACID--COA LIGASE"/>
    <property type="match status" value="1"/>
</dbReference>
<sequence>MTTDDAAFTPWPENLASRYRDAGLWSGRTLGDVLRATAAARPGHLAVVDERTAWTYADLDAAVDRLAAGLVTLGVSPGDRIMLALPNRAEYVQTFFAVFRAGALPVFCLPAHRRAELTALAEASGAIALITVDTHDGFDHAALAREVAAASPAMRDVVLLPVTGEPVREAVDFAALADGPTPETLPEVAASSVAFLQLSGGSTGIPKLIPRTHDDYLYSVVRSNEICGVTGDTVYLATLPAAHNFPMSSPGILGTIAAGGTVALTLSPAPSAAFAMIEKARVTTTGLVPPLARLWTESAEAGTDADLSSLDTVLVGGARCPDELAARIGPALGARLQQVFGMAEGLVCYTRLDDPDEITLTTQGRPMSEHDEVRVVDDDDNDVPAGAEGNLITQGPYTIRGYYRNAAANARSFTADGWYRTGDVVRRDPDGNIVVCGRAVDHINRGGEKVSAEELEEHLLGHPAVRDVVIVGVPDPYLGNRTCAFVLPADPQAPPRAGTLRKFLRERGLATWKLPDTVTVLDTFPETGVGKTSRKDLRTLLTAR</sequence>
<dbReference type="InterPro" id="IPR000873">
    <property type="entry name" value="AMP-dep_synth/lig_dom"/>
</dbReference>
<evidence type="ECO:0000259" key="2">
    <source>
        <dbReference type="Pfam" id="PF00501"/>
    </source>
</evidence>
<comment type="caution">
    <text evidence="4">The sequence shown here is derived from an EMBL/GenBank/DDBJ whole genome shotgun (WGS) entry which is preliminary data.</text>
</comment>
<organism evidence="4 5">
    <name type="scientific">Rhodococcus rhodnii</name>
    <dbReference type="NCBI Taxonomy" id="38312"/>
    <lineage>
        <taxon>Bacteria</taxon>
        <taxon>Bacillati</taxon>
        <taxon>Actinomycetota</taxon>
        <taxon>Actinomycetes</taxon>
        <taxon>Mycobacteriales</taxon>
        <taxon>Nocardiaceae</taxon>
        <taxon>Rhodococcus</taxon>
    </lineage>
</organism>
<evidence type="ECO:0000256" key="1">
    <source>
        <dbReference type="ARBA" id="ARBA00022598"/>
    </source>
</evidence>
<protein>
    <submittedName>
        <fullName evidence="4">2,3-dihydroxybenzoate-AMP ligase</fullName>
    </submittedName>
</protein>
<dbReference type="Pfam" id="PF13193">
    <property type="entry name" value="AMP-binding_C"/>
    <property type="match status" value="1"/>
</dbReference>
<dbReference type="SUPFAM" id="SSF56801">
    <property type="entry name" value="Acetyl-CoA synthetase-like"/>
    <property type="match status" value="1"/>
</dbReference>
<proteinExistence type="predicted"/>
<dbReference type="Gene3D" id="3.30.300.30">
    <property type="match status" value="1"/>
</dbReference>
<dbReference type="InterPro" id="IPR020845">
    <property type="entry name" value="AMP-binding_CS"/>
</dbReference>
<evidence type="ECO:0000313" key="4">
    <source>
        <dbReference type="EMBL" id="TXG91867.1"/>
    </source>
</evidence>
<keyword evidence="1 4" id="KW-0436">Ligase</keyword>
<feature type="domain" description="AMP-dependent synthetase/ligase" evidence="2">
    <location>
        <begin position="35"/>
        <end position="403"/>
    </location>
</feature>
<gene>
    <name evidence="4" type="ORF">DW322_18855</name>
</gene>
<dbReference type="InterPro" id="IPR045851">
    <property type="entry name" value="AMP-bd_C_sf"/>
</dbReference>
<evidence type="ECO:0000259" key="3">
    <source>
        <dbReference type="Pfam" id="PF13193"/>
    </source>
</evidence>
<dbReference type="AlphaFoldDB" id="A0A6P2CGH2"/>
<dbReference type="GO" id="GO:0016877">
    <property type="term" value="F:ligase activity, forming carbon-sulfur bonds"/>
    <property type="evidence" value="ECO:0007669"/>
    <property type="project" value="UniProtKB-ARBA"/>
</dbReference>
<dbReference type="Gene3D" id="3.40.50.980">
    <property type="match status" value="2"/>
</dbReference>
<feature type="domain" description="AMP-binding enzyme C-terminal" evidence="3">
    <location>
        <begin position="454"/>
        <end position="531"/>
    </location>
</feature>